<gene>
    <name evidence="3" type="ORF">CTA1_12806</name>
</gene>
<name>A0A4U6X9E3_9PEZI</name>
<feature type="compositionally biased region" description="Basic and acidic residues" evidence="1">
    <location>
        <begin position="151"/>
        <end position="171"/>
    </location>
</feature>
<dbReference type="Proteomes" id="UP000310108">
    <property type="component" value="Unassembled WGS sequence"/>
</dbReference>
<feature type="compositionally biased region" description="Low complexity" evidence="1">
    <location>
        <begin position="1160"/>
        <end position="1176"/>
    </location>
</feature>
<evidence type="ECO:0000313" key="4">
    <source>
        <dbReference type="Proteomes" id="UP000310108"/>
    </source>
</evidence>
<keyword evidence="4" id="KW-1185">Reference proteome</keyword>
<feature type="compositionally biased region" description="Basic and acidic residues" evidence="1">
    <location>
        <begin position="500"/>
        <end position="516"/>
    </location>
</feature>
<feature type="domain" description="Prolyl 4-hydroxylase alpha subunit Fe(2+) 2OG dioxygenase" evidence="2">
    <location>
        <begin position="316"/>
        <end position="400"/>
    </location>
</feature>
<dbReference type="InterPro" id="IPR044862">
    <property type="entry name" value="Pro_4_hyd_alph_FE2OG_OXY"/>
</dbReference>
<comment type="caution">
    <text evidence="3">The sequence shown here is derived from an EMBL/GenBank/DDBJ whole genome shotgun (WGS) entry which is preliminary data.</text>
</comment>
<evidence type="ECO:0000259" key="2">
    <source>
        <dbReference type="Pfam" id="PF13640"/>
    </source>
</evidence>
<organism evidence="3 4">
    <name type="scientific">Colletotrichum tanaceti</name>
    <dbReference type="NCBI Taxonomy" id="1306861"/>
    <lineage>
        <taxon>Eukaryota</taxon>
        <taxon>Fungi</taxon>
        <taxon>Dikarya</taxon>
        <taxon>Ascomycota</taxon>
        <taxon>Pezizomycotina</taxon>
        <taxon>Sordariomycetes</taxon>
        <taxon>Hypocreomycetidae</taxon>
        <taxon>Glomerellales</taxon>
        <taxon>Glomerellaceae</taxon>
        <taxon>Colletotrichum</taxon>
        <taxon>Colletotrichum destructivum species complex</taxon>
    </lineage>
</organism>
<dbReference type="PANTHER" id="PTHR33099:SF7">
    <property type="entry name" value="MYND-TYPE DOMAIN-CONTAINING PROTEIN"/>
    <property type="match status" value="1"/>
</dbReference>
<feature type="compositionally biased region" description="Acidic residues" evidence="1">
    <location>
        <begin position="517"/>
        <end position="528"/>
    </location>
</feature>
<feature type="region of interest" description="Disordered" evidence="1">
    <location>
        <begin position="493"/>
        <end position="532"/>
    </location>
</feature>
<dbReference type="PANTHER" id="PTHR33099">
    <property type="entry name" value="FE2OG DIOXYGENASE DOMAIN-CONTAINING PROTEIN"/>
    <property type="match status" value="1"/>
</dbReference>
<evidence type="ECO:0000256" key="1">
    <source>
        <dbReference type="SAM" id="MobiDB-lite"/>
    </source>
</evidence>
<evidence type="ECO:0000313" key="3">
    <source>
        <dbReference type="EMBL" id="TKW52228.1"/>
    </source>
</evidence>
<dbReference type="EMBL" id="PJEX01000252">
    <property type="protein sequence ID" value="TKW52228.1"/>
    <property type="molecule type" value="Genomic_DNA"/>
</dbReference>
<dbReference type="Pfam" id="PF13640">
    <property type="entry name" value="2OG-FeII_Oxy_3"/>
    <property type="match status" value="1"/>
</dbReference>
<protein>
    <recommendedName>
        <fullName evidence="2">Prolyl 4-hydroxylase alpha subunit Fe(2+) 2OG dioxygenase domain-containing protein</fullName>
    </recommendedName>
</protein>
<feature type="region of interest" description="Disordered" evidence="1">
    <location>
        <begin position="1158"/>
        <end position="1179"/>
    </location>
</feature>
<sequence>MLTKDSAEFTRCKYTSTRYSYDVQEGAAKRPEGQVPYLLKVRQGWRRNVKRCPALDASRRARQSSLLQMVGTSTQLFLPHLRNTHQCPKGRKLKMDVKETPSAEAAEAGPSDPLQIAQDAPTQTTTIGSGDIATEASVAEASAELSTKGAEITEHVESTGESEVAKGDKENRQLVDDADDAASEASSALSTEEWGTGTFADDLLHELDGIETKGSFASFRALKQVVDPELFVQDVGPIVMPLPENQIRQMIGMAAQAPFGKGSETLVDTTVRNTWELDPEHFALRSPRWESNLQTICAIVAHDLGIKSPVNAELYKLLLYEKGAMFKAHTDTEKCPGMFGTLVICLPSTHEGGDVVVKHCGQTKTFKTSAVAQSFACWYSDVHHEVLPVTSGYRVVLTYNLTIDQAGQRPSAGLVRNENRALRHTLKRWLRKGADGGEMDYVYYGLDHEYTEASISKKALKGRDLAVVQTLQDIASGLDFDVFLALTERMETGSTSPNGFDHRFDSHRSNSRRYYDGDDETESEPDEDPGPHEIEEVLETDLSVKLLVDLSGRPILRDVNLSQEDCLGGDDFFEGATQKEEYEGYQGNWGPTATHWYRVTADLIIRRDSIAKFFKDSLNQSAHDSDNNVALPLTYVTDSILKGGSNQQSIFDTLKETWNACVSMPGRADSLKSDSHLISKMLRAACQVEQWDFFESIASVFKGTLPSGYYKWLRKQVGDGKVPFDRVKTGLASLVIGSQYFWQGYSAIEVLAPIDERPSDEIREWVRETLVKSLTGAARSASFVGVDGTVVIMSAQKYADFDWLSSTVVPLIEDHFTTAAFALEFLSGLILSVRQKALPVKETAKLYKRLAKNFIARLDFSTIHGKRSEEQTRKAARHSYWHTAPAPTLTTDKNLAVAPDTLADLFCALLNLCPPPREDLAMPLVMKLVCFAPKMQAADFHPLWIPFLQKLLAILKTTKTPLTTPRYQQIFGAILESYRENYVGQKPSIPSSGPSNGMYPRLNCPCHDCRQLEAFLANPATHVCRFPVVKKARHHLHKQIERHDIKCSHETDRSGPQETLVVTKLGPTMNAKYEAKQKRAAEMFQSFDQTDLAILLGEDYPAIAEGLWKRPGSLTPRHGSATLTPAPAAVPVFSPPGNTPAPRPFDPAARRGAQMAANLGGPAQHSSPSGPSQPHPIATGAKKLALKRKAEPVIIDLT</sequence>
<reference evidence="3 4" key="1">
    <citation type="journal article" date="2019" name="PLoS ONE">
        <title>Comparative genome analysis indicates high evolutionary potential of pathogenicity genes in Colletotrichum tanaceti.</title>
        <authorList>
            <person name="Lelwala R.V."/>
            <person name="Korhonen P.K."/>
            <person name="Young N.D."/>
            <person name="Scott J.B."/>
            <person name="Ades P.A."/>
            <person name="Gasser R.B."/>
            <person name="Taylor P.W.J."/>
        </authorList>
    </citation>
    <scope>NUCLEOTIDE SEQUENCE [LARGE SCALE GENOMIC DNA]</scope>
    <source>
        <strain evidence="3">BRIP57314</strain>
    </source>
</reference>
<feature type="region of interest" description="Disordered" evidence="1">
    <location>
        <begin position="96"/>
        <end position="117"/>
    </location>
</feature>
<proteinExistence type="predicted"/>
<dbReference type="AlphaFoldDB" id="A0A4U6X9E3"/>
<feature type="region of interest" description="Disordered" evidence="1">
    <location>
        <begin position="148"/>
        <end position="171"/>
    </location>
</feature>
<dbReference type="Gene3D" id="2.60.120.620">
    <property type="entry name" value="q2cbj1_9rhob like domain"/>
    <property type="match status" value="1"/>
</dbReference>
<accession>A0A4U6X9E3</accession>